<evidence type="ECO:0000256" key="2">
    <source>
        <dbReference type="ARBA" id="ARBA00004236"/>
    </source>
</evidence>
<reference evidence="15 16" key="1">
    <citation type="submission" date="2019-03" db="EMBL/GenBank/DDBJ databases">
        <title>Genomic Encyclopedia of Archaeal and Bacterial Type Strains, Phase II (KMG-II): from individual species to whole genera.</title>
        <authorList>
            <person name="Goeker M."/>
        </authorList>
    </citation>
    <scope>NUCLEOTIDE SEQUENCE [LARGE SCALE GENOMIC DNA]</scope>
    <source>
        <strain evidence="15 16">DSM 19035</strain>
    </source>
</reference>
<evidence type="ECO:0000256" key="4">
    <source>
        <dbReference type="ARBA" id="ARBA00022475"/>
    </source>
</evidence>
<keyword evidence="5" id="KW-0597">Phosphoprotein</keyword>
<evidence type="ECO:0000256" key="6">
    <source>
        <dbReference type="ARBA" id="ARBA00022679"/>
    </source>
</evidence>
<dbReference type="InterPro" id="IPR003661">
    <property type="entry name" value="HisK_dim/P_dom"/>
</dbReference>
<evidence type="ECO:0000256" key="9">
    <source>
        <dbReference type="ARBA" id="ARBA00022840"/>
    </source>
</evidence>
<evidence type="ECO:0000256" key="5">
    <source>
        <dbReference type="ARBA" id="ARBA00022553"/>
    </source>
</evidence>
<organism evidence="15 16">
    <name type="scientific">Pedobacter metabolipauper</name>
    <dbReference type="NCBI Taxonomy" id="425513"/>
    <lineage>
        <taxon>Bacteria</taxon>
        <taxon>Pseudomonadati</taxon>
        <taxon>Bacteroidota</taxon>
        <taxon>Sphingobacteriia</taxon>
        <taxon>Sphingobacteriales</taxon>
        <taxon>Sphingobacteriaceae</taxon>
        <taxon>Pedobacter</taxon>
    </lineage>
</organism>
<dbReference type="SMART" id="SM00388">
    <property type="entry name" value="HisKA"/>
    <property type="match status" value="1"/>
</dbReference>
<dbReference type="InterPro" id="IPR001610">
    <property type="entry name" value="PAC"/>
</dbReference>
<keyword evidence="11" id="KW-0472">Membrane</keyword>
<dbReference type="InterPro" id="IPR035965">
    <property type="entry name" value="PAS-like_dom_sf"/>
</dbReference>
<dbReference type="SMART" id="SM00387">
    <property type="entry name" value="HATPase_c"/>
    <property type="match status" value="1"/>
</dbReference>
<feature type="domain" description="Histidine kinase" evidence="12">
    <location>
        <begin position="652"/>
        <end position="867"/>
    </location>
</feature>
<dbReference type="Pfam" id="PF08447">
    <property type="entry name" value="PAS_3"/>
    <property type="match status" value="2"/>
</dbReference>
<dbReference type="CDD" id="cd00082">
    <property type="entry name" value="HisKA"/>
    <property type="match status" value="1"/>
</dbReference>
<dbReference type="InterPro" id="IPR004358">
    <property type="entry name" value="Sig_transdc_His_kin-like_C"/>
</dbReference>
<dbReference type="InterPro" id="IPR013655">
    <property type="entry name" value="PAS_fold_3"/>
</dbReference>
<gene>
    <name evidence="15" type="ORF">ATK78_0173</name>
</gene>
<dbReference type="Gene3D" id="3.30.565.10">
    <property type="entry name" value="Histidine kinase-like ATPase, C-terminal domain"/>
    <property type="match status" value="1"/>
</dbReference>
<dbReference type="FunFam" id="3.30.450.20:FF:000099">
    <property type="entry name" value="Sensory box sensor histidine kinase"/>
    <property type="match status" value="1"/>
</dbReference>
<dbReference type="InterPro" id="IPR052162">
    <property type="entry name" value="Sensor_kinase/Photoreceptor"/>
</dbReference>
<protein>
    <recommendedName>
        <fullName evidence="3">histidine kinase</fullName>
        <ecNumber evidence="3">2.7.13.3</ecNumber>
    </recommendedName>
</protein>
<dbReference type="Pfam" id="PF13426">
    <property type="entry name" value="PAS_9"/>
    <property type="match status" value="2"/>
</dbReference>
<dbReference type="PRINTS" id="PR00344">
    <property type="entry name" value="BCTRLSENSOR"/>
</dbReference>
<dbReference type="PANTHER" id="PTHR43304:SF1">
    <property type="entry name" value="PAC DOMAIN-CONTAINING PROTEIN"/>
    <property type="match status" value="1"/>
</dbReference>
<dbReference type="PROSITE" id="PS50112">
    <property type="entry name" value="PAS"/>
    <property type="match status" value="3"/>
</dbReference>
<evidence type="ECO:0000313" key="15">
    <source>
        <dbReference type="EMBL" id="TDQ11059.1"/>
    </source>
</evidence>
<evidence type="ECO:0000256" key="10">
    <source>
        <dbReference type="ARBA" id="ARBA00023012"/>
    </source>
</evidence>
<keyword evidence="16" id="KW-1185">Reference proteome</keyword>
<comment type="catalytic activity">
    <reaction evidence="1">
        <text>ATP + protein L-histidine = ADP + protein N-phospho-L-histidine.</text>
        <dbReference type="EC" id="2.7.13.3"/>
    </reaction>
</comment>
<dbReference type="InterPro" id="IPR013656">
    <property type="entry name" value="PAS_4"/>
</dbReference>
<keyword evidence="4" id="KW-1003">Cell membrane</keyword>
<dbReference type="NCBIfam" id="TIGR00229">
    <property type="entry name" value="sensory_box"/>
    <property type="match status" value="2"/>
</dbReference>
<dbReference type="SUPFAM" id="SSF55785">
    <property type="entry name" value="PYP-like sensor domain (PAS domain)"/>
    <property type="match status" value="5"/>
</dbReference>
<dbReference type="InterPro" id="IPR005467">
    <property type="entry name" value="His_kinase_dom"/>
</dbReference>
<accession>A0A4R6SZ60</accession>
<dbReference type="InterPro" id="IPR036890">
    <property type="entry name" value="HATPase_C_sf"/>
</dbReference>
<dbReference type="SUPFAM" id="SSF55874">
    <property type="entry name" value="ATPase domain of HSP90 chaperone/DNA topoisomerase II/histidine kinase"/>
    <property type="match status" value="1"/>
</dbReference>
<dbReference type="GO" id="GO:0005524">
    <property type="term" value="F:ATP binding"/>
    <property type="evidence" value="ECO:0007669"/>
    <property type="project" value="UniProtKB-KW"/>
</dbReference>
<evidence type="ECO:0000256" key="3">
    <source>
        <dbReference type="ARBA" id="ARBA00012438"/>
    </source>
</evidence>
<evidence type="ECO:0000256" key="8">
    <source>
        <dbReference type="ARBA" id="ARBA00022777"/>
    </source>
</evidence>
<dbReference type="RefSeq" id="WP_133574168.1">
    <property type="nucleotide sequence ID" value="NZ_SNYC01000003.1"/>
</dbReference>
<feature type="domain" description="PAS" evidence="13">
    <location>
        <begin position="263"/>
        <end position="334"/>
    </location>
</feature>
<dbReference type="Pfam" id="PF02518">
    <property type="entry name" value="HATPase_c"/>
    <property type="match status" value="1"/>
</dbReference>
<comment type="subcellular location">
    <subcellularLocation>
        <location evidence="2">Cell membrane</location>
    </subcellularLocation>
</comment>
<comment type="caution">
    <text evidence="15">The sequence shown here is derived from an EMBL/GenBank/DDBJ whole genome shotgun (WGS) entry which is preliminary data.</text>
</comment>
<dbReference type="InterPro" id="IPR003594">
    <property type="entry name" value="HATPase_dom"/>
</dbReference>
<feature type="domain" description="PAC" evidence="14">
    <location>
        <begin position="596"/>
        <end position="648"/>
    </location>
</feature>
<dbReference type="CDD" id="cd00130">
    <property type="entry name" value="PAS"/>
    <property type="match status" value="4"/>
</dbReference>
<keyword evidence="6" id="KW-0808">Transferase</keyword>
<evidence type="ECO:0000259" key="14">
    <source>
        <dbReference type="PROSITE" id="PS50113"/>
    </source>
</evidence>
<dbReference type="EMBL" id="SNYC01000003">
    <property type="protein sequence ID" value="TDQ11059.1"/>
    <property type="molecule type" value="Genomic_DNA"/>
</dbReference>
<dbReference type="SUPFAM" id="SSF47384">
    <property type="entry name" value="Homodimeric domain of signal transducing histidine kinase"/>
    <property type="match status" value="1"/>
</dbReference>
<evidence type="ECO:0000259" key="12">
    <source>
        <dbReference type="PROSITE" id="PS50109"/>
    </source>
</evidence>
<evidence type="ECO:0000259" key="13">
    <source>
        <dbReference type="PROSITE" id="PS50112"/>
    </source>
</evidence>
<dbReference type="Pfam" id="PF00512">
    <property type="entry name" value="HisKA"/>
    <property type="match status" value="1"/>
</dbReference>
<dbReference type="GO" id="GO:0005886">
    <property type="term" value="C:plasma membrane"/>
    <property type="evidence" value="ECO:0007669"/>
    <property type="project" value="UniProtKB-SubCell"/>
</dbReference>
<dbReference type="Gene3D" id="3.30.450.20">
    <property type="entry name" value="PAS domain"/>
    <property type="match status" value="5"/>
</dbReference>
<dbReference type="SMART" id="SM00086">
    <property type="entry name" value="PAC"/>
    <property type="match status" value="4"/>
</dbReference>
<dbReference type="SMART" id="SM00091">
    <property type="entry name" value="PAS"/>
    <property type="match status" value="5"/>
</dbReference>
<dbReference type="InterPro" id="IPR036097">
    <property type="entry name" value="HisK_dim/P_sf"/>
</dbReference>
<dbReference type="Pfam" id="PF08448">
    <property type="entry name" value="PAS_4"/>
    <property type="match status" value="1"/>
</dbReference>
<feature type="domain" description="PAS" evidence="13">
    <location>
        <begin position="388"/>
        <end position="458"/>
    </location>
</feature>
<keyword evidence="7" id="KW-0547">Nucleotide-binding</keyword>
<dbReference type="InterPro" id="IPR000014">
    <property type="entry name" value="PAS"/>
</dbReference>
<dbReference type="Gene3D" id="2.10.70.100">
    <property type="match status" value="1"/>
</dbReference>
<dbReference type="GO" id="GO:0000155">
    <property type="term" value="F:phosphorelay sensor kinase activity"/>
    <property type="evidence" value="ECO:0007669"/>
    <property type="project" value="InterPro"/>
</dbReference>
<dbReference type="Proteomes" id="UP000295620">
    <property type="component" value="Unassembled WGS sequence"/>
</dbReference>
<dbReference type="PROSITE" id="PS50109">
    <property type="entry name" value="HIS_KIN"/>
    <property type="match status" value="1"/>
</dbReference>
<dbReference type="Gene3D" id="1.10.287.130">
    <property type="match status" value="1"/>
</dbReference>
<dbReference type="AlphaFoldDB" id="A0A4R6SZ60"/>
<dbReference type="OrthoDB" id="9813151at2"/>
<name>A0A4R6SZ60_9SPHI</name>
<evidence type="ECO:0000313" key="16">
    <source>
        <dbReference type="Proteomes" id="UP000295620"/>
    </source>
</evidence>
<keyword evidence="9" id="KW-0067">ATP-binding</keyword>
<sequence>MLTNILEWSGFSSLVEASPMPTAIYEGPDMIIKIANQAMLDLWGKDASSIGKPLSVAVPELENQPFFGLLAEVLKTGVTYQAKEDRADLIVNGKIQTFYFTFTYKAIKDAEGKTVAIFNTAADVTELVNTRKQIIETKDRLSFALQSAEVGTWDLDPINNHVVWDNRCKELFGFSGDTEVLYADVLNCIHPEDEDRVQQAVAKAIDPAKTGAYDIRYRTVDRNHQQIRWVHCKGKAYFNKDNVAYRFAGTAVDITAEVSGRRREQQLLSLVDHNIDHMSIADMDGNLIYMNNAARRMLGVDQNADIAQYSAIDFYTPKELARVQGEIIHAISHQSGWQGVISLKNRLTDDHIPCQVNYILIKDPVSGEVIGRGATARDLRPELKAKADLQRLATIVEISEDFCNYCDIQGNTIYLNRAGSKLIGLYNDDVHTKTLYDYHTTSSNQLINEVVLDELKRSGKWSGRLELIHQETGEIIPIHKQMFMIYEEITNEPVAIAGIARDLRPEIAARRLIDEKNAELNNLVKELNFLADSQPAVVWTSTPDGNLDYINQRWSERGSIPVEEALGSGWTTTMHPDDVPVTVKTWEYSLESGDPYQAEFRLKDKDGNYRWWLVRALPLKDEDGNVIKWYGSNMDISDQKELEKQKDNFLAVASHELKTPVTSIKAYAQVMETLFRRSGDTRNADLVGKMDKQVNRLNSLIGDLLDVTKINSGRMQFNHTTFDFNELVEEISETIQLTTQKHIIHRELKYNRPITGDKERIGQVIVNLLSNAVKYSPDANRIVVYTEDQGSNVQLCVQDFGIGISKEKQDKVFEQFYRVSGTREHTFPGLGLGLYISSEIVKRMGGEISVKSVKGKGSTFCFTLPIE</sequence>
<dbReference type="PANTHER" id="PTHR43304">
    <property type="entry name" value="PHYTOCHROME-LIKE PROTEIN CPH1"/>
    <property type="match status" value="1"/>
</dbReference>
<evidence type="ECO:0000256" key="11">
    <source>
        <dbReference type="ARBA" id="ARBA00023136"/>
    </source>
</evidence>
<dbReference type="InterPro" id="IPR000700">
    <property type="entry name" value="PAS-assoc_C"/>
</dbReference>
<keyword evidence="10" id="KW-0902">Two-component regulatory system</keyword>
<evidence type="ECO:0000256" key="1">
    <source>
        <dbReference type="ARBA" id="ARBA00000085"/>
    </source>
</evidence>
<keyword evidence="8" id="KW-0418">Kinase</keyword>
<dbReference type="EC" id="2.7.13.3" evidence="3"/>
<proteinExistence type="predicted"/>
<dbReference type="PROSITE" id="PS50113">
    <property type="entry name" value="PAC"/>
    <property type="match status" value="1"/>
</dbReference>
<feature type="domain" description="PAS" evidence="13">
    <location>
        <begin position="137"/>
        <end position="208"/>
    </location>
</feature>
<dbReference type="FunFam" id="3.30.565.10:FF:000023">
    <property type="entry name" value="PAS domain-containing sensor histidine kinase"/>
    <property type="match status" value="1"/>
</dbReference>
<evidence type="ECO:0000256" key="7">
    <source>
        <dbReference type="ARBA" id="ARBA00022741"/>
    </source>
</evidence>